<dbReference type="OrthoDB" id="8155773at2"/>
<dbReference type="Gene3D" id="1.20.120.530">
    <property type="entry name" value="GntR ligand-binding domain-like"/>
    <property type="match status" value="1"/>
</dbReference>
<dbReference type="STRING" id="1036779.SAMN04515666_12123"/>
<keyword evidence="2 5" id="KW-0238">DNA-binding</keyword>
<proteinExistence type="predicted"/>
<dbReference type="SUPFAM" id="SSF48008">
    <property type="entry name" value="GntR ligand-binding domain-like"/>
    <property type="match status" value="1"/>
</dbReference>
<dbReference type="SMART" id="SM00895">
    <property type="entry name" value="FCD"/>
    <property type="match status" value="1"/>
</dbReference>
<organism evidence="5 6">
    <name type="scientific">Bosea lupini</name>
    <dbReference type="NCBI Taxonomy" id="1036779"/>
    <lineage>
        <taxon>Bacteria</taxon>
        <taxon>Pseudomonadati</taxon>
        <taxon>Pseudomonadota</taxon>
        <taxon>Alphaproteobacteria</taxon>
        <taxon>Hyphomicrobiales</taxon>
        <taxon>Boseaceae</taxon>
        <taxon>Bosea</taxon>
    </lineage>
</organism>
<evidence type="ECO:0000313" key="6">
    <source>
        <dbReference type="Proteomes" id="UP000199664"/>
    </source>
</evidence>
<evidence type="ECO:0000256" key="1">
    <source>
        <dbReference type="ARBA" id="ARBA00023015"/>
    </source>
</evidence>
<protein>
    <submittedName>
        <fullName evidence="5">DNA-binding transcriptional regulator, GntR family</fullName>
    </submittedName>
</protein>
<dbReference type="Gene3D" id="1.10.10.10">
    <property type="entry name" value="Winged helix-like DNA-binding domain superfamily/Winged helix DNA-binding domain"/>
    <property type="match status" value="1"/>
</dbReference>
<keyword evidence="1" id="KW-0805">Transcription regulation</keyword>
<dbReference type="RefSeq" id="WP_091843814.1">
    <property type="nucleotide sequence ID" value="NZ_FOAN01000021.1"/>
</dbReference>
<accession>A0A1H8AQD1</accession>
<dbReference type="PANTHER" id="PTHR43537">
    <property type="entry name" value="TRANSCRIPTIONAL REGULATOR, GNTR FAMILY"/>
    <property type="match status" value="1"/>
</dbReference>
<evidence type="ECO:0000259" key="4">
    <source>
        <dbReference type="PROSITE" id="PS50949"/>
    </source>
</evidence>
<dbReference type="SMART" id="SM00345">
    <property type="entry name" value="HTH_GNTR"/>
    <property type="match status" value="1"/>
</dbReference>
<feature type="domain" description="HTH gntR-type" evidence="4">
    <location>
        <begin position="10"/>
        <end position="77"/>
    </location>
</feature>
<dbReference type="InterPro" id="IPR008920">
    <property type="entry name" value="TF_FadR/GntR_C"/>
</dbReference>
<dbReference type="GO" id="GO:0003700">
    <property type="term" value="F:DNA-binding transcription factor activity"/>
    <property type="evidence" value="ECO:0007669"/>
    <property type="project" value="InterPro"/>
</dbReference>
<dbReference type="InterPro" id="IPR011711">
    <property type="entry name" value="GntR_C"/>
</dbReference>
<dbReference type="Pfam" id="PF07729">
    <property type="entry name" value="FCD"/>
    <property type="match status" value="1"/>
</dbReference>
<dbReference type="CDD" id="cd07377">
    <property type="entry name" value="WHTH_GntR"/>
    <property type="match status" value="1"/>
</dbReference>
<keyword evidence="6" id="KW-1185">Reference proteome</keyword>
<evidence type="ECO:0000313" key="5">
    <source>
        <dbReference type="EMBL" id="SEM72941.1"/>
    </source>
</evidence>
<reference evidence="6" key="1">
    <citation type="submission" date="2016-10" db="EMBL/GenBank/DDBJ databases">
        <authorList>
            <person name="Varghese N."/>
            <person name="Submissions S."/>
        </authorList>
    </citation>
    <scope>NUCLEOTIDE SEQUENCE [LARGE SCALE GENOMIC DNA]</scope>
    <source>
        <strain evidence="6">LMG 26383,CCUG 61248,R- 45681</strain>
    </source>
</reference>
<dbReference type="InterPro" id="IPR036390">
    <property type="entry name" value="WH_DNA-bd_sf"/>
</dbReference>
<name>A0A1H8AQD1_9HYPH</name>
<dbReference type="EMBL" id="FOAN01000021">
    <property type="protein sequence ID" value="SEM72941.1"/>
    <property type="molecule type" value="Genomic_DNA"/>
</dbReference>
<dbReference type="InterPro" id="IPR036388">
    <property type="entry name" value="WH-like_DNA-bd_sf"/>
</dbReference>
<dbReference type="GO" id="GO:0003677">
    <property type="term" value="F:DNA binding"/>
    <property type="evidence" value="ECO:0007669"/>
    <property type="project" value="UniProtKB-KW"/>
</dbReference>
<dbReference type="SUPFAM" id="SSF46785">
    <property type="entry name" value="Winged helix' DNA-binding domain"/>
    <property type="match status" value="1"/>
</dbReference>
<dbReference type="Pfam" id="PF00392">
    <property type="entry name" value="GntR"/>
    <property type="match status" value="1"/>
</dbReference>
<dbReference type="PROSITE" id="PS50949">
    <property type="entry name" value="HTH_GNTR"/>
    <property type="match status" value="1"/>
</dbReference>
<dbReference type="PRINTS" id="PR00035">
    <property type="entry name" value="HTHGNTR"/>
</dbReference>
<dbReference type="Proteomes" id="UP000199664">
    <property type="component" value="Unassembled WGS sequence"/>
</dbReference>
<evidence type="ECO:0000256" key="3">
    <source>
        <dbReference type="ARBA" id="ARBA00023163"/>
    </source>
</evidence>
<keyword evidence="3" id="KW-0804">Transcription</keyword>
<sequence length="225" mass="24990">MPDLKVEQPKSLVAIVEERLRDAIVDAEMRLGETLSEEALSEALGVSRTPVREALARLQLQGLVTIVPKKGTFVFAPTEEDVSELCVFRYMLETQALRECMSKAREAALAAMKGALLAMETAQANGSRRDYARADTVFHEVFFQHCGNRYLGNAYRGVSGRVAALRTHLSVPLEGEQERSMAEHHQMVEAFAAGRLADLDSILHRHIMRAWHAYADVLRTGAVRG</sequence>
<dbReference type="InterPro" id="IPR000524">
    <property type="entry name" value="Tscrpt_reg_HTH_GntR"/>
</dbReference>
<gene>
    <name evidence="5" type="ORF">SAMN04515666_12123</name>
</gene>
<dbReference type="PANTHER" id="PTHR43537:SF50">
    <property type="entry name" value="TRANSCRIPTIONAL REGULATORY PROTEIN"/>
    <property type="match status" value="1"/>
</dbReference>
<dbReference type="AlphaFoldDB" id="A0A1H8AQD1"/>
<evidence type="ECO:0000256" key="2">
    <source>
        <dbReference type="ARBA" id="ARBA00023125"/>
    </source>
</evidence>